<keyword evidence="2" id="KW-0472">Membrane</keyword>
<evidence type="ECO:0000313" key="3">
    <source>
        <dbReference type="EMBL" id="GMM33543.1"/>
    </source>
</evidence>
<dbReference type="GO" id="GO:0070916">
    <property type="term" value="C:inositol phosphoceramide synthase complex"/>
    <property type="evidence" value="ECO:0007669"/>
    <property type="project" value="TreeGrafter"/>
</dbReference>
<protein>
    <submittedName>
        <fullName evidence="3">Kei1 protein</fullName>
    </submittedName>
</protein>
<dbReference type="Pfam" id="PF08552">
    <property type="entry name" value="Kei1"/>
    <property type="match status" value="1"/>
</dbReference>
<dbReference type="GO" id="GO:0070917">
    <property type="term" value="F:inositol phosphoceramide synthase regulator activity"/>
    <property type="evidence" value="ECO:0007669"/>
    <property type="project" value="InterPro"/>
</dbReference>
<keyword evidence="2" id="KW-0812">Transmembrane</keyword>
<evidence type="ECO:0000313" key="4">
    <source>
        <dbReference type="Proteomes" id="UP001360560"/>
    </source>
</evidence>
<comment type="caution">
    <text evidence="3">The sequence shown here is derived from an EMBL/GenBank/DDBJ whole genome shotgun (WGS) entry which is preliminary data.</text>
</comment>
<dbReference type="RefSeq" id="XP_064850543.1">
    <property type="nucleotide sequence ID" value="XM_064994471.1"/>
</dbReference>
<accession>A0AAV5QFD8</accession>
<keyword evidence="2" id="KW-1133">Transmembrane helix</keyword>
<dbReference type="GeneID" id="90071522"/>
<reference evidence="3 4" key="1">
    <citation type="journal article" date="2023" name="Elife">
        <title>Identification of key yeast species and microbe-microbe interactions impacting larval growth of Drosophila in the wild.</title>
        <authorList>
            <person name="Mure A."/>
            <person name="Sugiura Y."/>
            <person name="Maeda R."/>
            <person name="Honda K."/>
            <person name="Sakurai N."/>
            <person name="Takahashi Y."/>
            <person name="Watada M."/>
            <person name="Katoh T."/>
            <person name="Gotoh A."/>
            <person name="Gotoh Y."/>
            <person name="Taniguchi I."/>
            <person name="Nakamura K."/>
            <person name="Hayashi T."/>
            <person name="Katayama T."/>
            <person name="Uemura T."/>
            <person name="Hattori Y."/>
        </authorList>
    </citation>
    <scope>NUCLEOTIDE SEQUENCE [LARGE SCALE GENOMIC DNA]</scope>
    <source>
        <strain evidence="3 4">SC-9</strain>
    </source>
</reference>
<organism evidence="3 4">
    <name type="scientific">Saccharomycopsis crataegensis</name>
    <dbReference type="NCBI Taxonomy" id="43959"/>
    <lineage>
        <taxon>Eukaryota</taxon>
        <taxon>Fungi</taxon>
        <taxon>Dikarya</taxon>
        <taxon>Ascomycota</taxon>
        <taxon>Saccharomycotina</taxon>
        <taxon>Saccharomycetes</taxon>
        <taxon>Saccharomycopsidaceae</taxon>
        <taxon>Saccharomycopsis</taxon>
    </lineage>
</organism>
<feature type="transmembrane region" description="Helical" evidence="2">
    <location>
        <begin position="82"/>
        <end position="105"/>
    </location>
</feature>
<dbReference type="GO" id="GO:0006673">
    <property type="term" value="P:inositol phosphoceramide metabolic process"/>
    <property type="evidence" value="ECO:0007669"/>
    <property type="project" value="InterPro"/>
</dbReference>
<dbReference type="PANTHER" id="PTHR28077">
    <property type="entry name" value="INOSITOL PHOSPHORYLCERAMIDE SYNTHASE REGULATORY SUBUNIT KEI1"/>
    <property type="match status" value="1"/>
</dbReference>
<proteinExistence type="predicted"/>
<keyword evidence="4" id="KW-1185">Reference proteome</keyword>
<feature type="transmembrane region" description="Helical" evidence="2">
    <location>
        <begin position="12"/>
        <end position="31"/>
    </location>
</feature>
<sequence>MGLSPALYLPKSFLGLPLYIGVELVLGIAIFNKMAGFYGVLSLLTGHPIEFTQWIFYLSSLLIVPFYVNGLQNVKNPNLARFSLISLIYFIDTVSGIVFILHFAYQWFSTNDTSVAKIPNTPTETSTSVLTEPTTKSKVASSSSASHDSSYSSTSVSRTKIPTSSPTASSSFEESNYEIESPDESGSDKDVAVFELEEPKKNFDRLLRRSIELVGTNIILALVSRDTESKLSSQSASETYELMTTILTCIFVVVARVYFTLVILSFTRLLLKSTKYGVNSDDFNNRKMEGQDENSSKFKKFLQKIENKSVDIIVWLFNE</sequence>
<dbReference type="AlphaFoldDB" id="A0AAV5QFD8"/>
<feature type="region of interest" description="Disordered" evidence="1">
    <location>
        <begin position="119"/>
        <end position="188"/>
    </location>
</feature>
<dbReference type="InterPro" id="IPR013862">
    <property type="entry name" value="Kei1"/>
</dbReference>
<feature type="transmembrane region" description="Helical" evidence="2">
    <location>
        <begin position="242"/>
        <end position="266"/>
    </location>
</feature>
<dbReference type="Proteomes" id="UP001360560">
    <property type="component" value="Unassembled WGS sequence"/>
</dbReference>
<dbReference type="EMBL" id="BTFZ01000001">
    <property type="protein sequence ID" value="GMM33543.1"/>
    <property type="molecule type" value="Genomic_DNA"/>
</dbReference>
<feature type="transmembrane region" description="Helical" evidence="2">
    <location>
        <begin position="51"/>
        <end position="70"/>
    </location>
</feature>
<evidence type="ECO:0000256" key="1">
    <source>
        <dbReference type="SAM" id="MobiDB-lite"/>
    </source>
</evidence>
<dbReference type="PANTHER" id="PTHR28077:SF1">
    <property type="entry name" value="INOSITOL PHOSPHORYLCERAMIDE SYNTHASE REGULATORY SUBUNIT KEI1"/>
    <property type="match status" value="1"/>
</dbReference>
<feature type="compositionally biased region" description="Polar residues" evidence="1">
    <location>
        <begin position="119"/>
        <end position="134"/>
    </location>
</feature>
<feature type="compositionally biased region" description="Low complexity" evidence="1">
    <location>
        <begin position="136"/>
        <end position="174"/>
    </location>
</feature>
<name>A0AAV5QFD8_9ASCO</name>
<dbReference type="GO" id="GO:0000139">
    <property type="term" value="C:Golgi membrane"/>
    <property type="evidence" value="ECO:0007669"/>
    <property type="project" value="TreeGrafter"/>
</dbReference>
<evidence type="ECO:0000256" key="2">
    <source>
        <dbReference type="SAM" id="Phobius"/>
    </source>
</evidence>
<feature type="compositionally biased region" description="Acidic residues" evidence="1">
    <location>
        <begin position="175"/>
        <end position="185"/>
    </location>
</feature>
<gene>
    <name evidence="3" type="ORF">DASC09_008680</name>
</gene>